<evidence type="ECO:0000313" key="2">
    <source>
        <dbReference type="EMBL" id="CAD7281304.1"/>
    </source>
</evidence>
<accession>A0A7R9BTI2</accession>
<sequence>MSESVLQSETEIRDSTSDMKRGKMDGGDEDKRTERRSRSPKRDDSRASSYRSRRTEDGEIRTSSRSERM</sequence>
<dbReference type="AlphaFoldDB" id="A0A7R9BTI2"/>
<protein>
    <submittedName>
        <fullName evidence="2">Uncharacterized protein</fullName>
    </submittedName>
</protein>
<feature type="compositionally biased region" description="Basic and acidic residues" evidence="1">
    <location>
        <begin position="53"/>
        <end position="69"/>
    </location>
</feature>
<feature type="region of interest" description="Disordered" evidence="1">
    <location>
        <begin position="1"/>
        <end position="69"/>
    </location>
</feature>
<proteinExistence type="predicted"/>
<evidence type="ECO:0000313" key="3">
    <source>
        <dbReference type="Proteomes" id="UP000678499"/>
    </source>
</evidence>
<organism evidence="2">
    <name type="scientific">Notodromas monacha</name>
    <dbReference type="NCBI Taxonomy" id="399045"/>
    <lineage>
        <taxon>Eukaryota</taxon>
        <taxon>Metazoa</taxon>
        <taxon>Ecdysozoa</taxon>
        <taxon>Arthropoda</taxon>
        <taxon>Crustacea</taxon>
        <taxon>Oligostraca</taxon>
        <taxon>Ostracoda</taxon>
        <taxon>Podocopa</taxon>
        <taxon>Podocopida</taxon>
        <taxon>Cypridocopina</taxon>
        <taxon>Cypridoidea</taxon>
        <taxon>Cyprididae</taxon>
        <taxon>Notodromas</taxon>
    </lineage>
</organism>
<feature type="compositionally biased region" description="Basic and acidic residues" evidence="1">
    <location>
        <begin position="10"/>
        <end position="46"/>
    </location>
</feature>
<dbReference type="Proteomes" id="UP000678499">
    <property type="component" value="Unassembled WGS sequence"/>
</dbReference>
<name>A0A7R9BTI2_9CRUS</name>
<dbReference type="EMBL" id="OA884792">
    <property type="protein sequence ID" value="CAD7281304.1"/>
    <property type="molecule type" value="Genomic_DNA"/>
</dbReference>
<reference evidence="2" key="1">
    <citation type="submission" date="2020-11" db="EMBL/GenBank/DDBJ databases">
        <authorList>
            <person name="Tran Van P."/>
        </authorList>
    </citation>
    <scope>NUCLEOTIDE SEQUENCE</scope>
</reference>
<dbReference type="EMBL" id="CAJPEX010002755">
    <property type="protein sequence ID" value="CAG0921456.1"/>
    <property type="molecule type" value="Genomic_DNA"/>
</dbReference>
<gene>
    <name evidence="2" type="ORF">NMOB1V02_LOCUS8952</name>
</gene>
<evidence type="ECO:0000256" key="1">
    <source>
        <dbReference type="SAM" id="MobiDB-lite"/>
    </source>
</evidence>
<keyword evidence="3" id="KW-1185">Reference proteome</keyword>
<feature type="non-terminal residue" evidence="2">
    <location>
        <position position="69"/>
    </location>
</feature>